<name>A0A2P2I3Z6_9CRUS</name>
<dbReference type="EMBL" id="IACF01003131">
    <property type="protein sequence ID" value="LAB68759.1"/>
    <property type="molecule type" value="mRNA"/>
</dbReference>
<evidence type="ECO:0000256" key="1">
    <source>
        <dbReference type="SAM" id="MobiDB-lite"/>
    </source>
</evidence>
<sequence length="580" mass="66606">MAGFGLEEIGIPGGGYLKESLTHCTDPLKAIEEFQVENGILLPSLRPMLHLLDLHNVKRLDFHNSIMEELRDKLIGQISELGAKEGRERDRKLKELLTKSFPVIKIKALRPVVMCILKHMAHVEEKYLKILVRDRELYEACDTEVKRQIWKDSQALFGDEVSPLLTGYITSKEDTLFSVENLHNLFFSPSPKARRQGEMVQKLVHMIGRNVKLYDLVLQFLRTLFLRTRFVHYCSLRAELLMALHDKEVHDITAVDPCHKFTWCLDACIREGRVDAKRSRELQVFLDSIRRGQEQVLGDLSMILCDPYAINFLANSVIRLLHHLMNNDSMPRENSVLVLVLRMLALGLHSWDMIESQVFREPKLDPQIVTKFLPSLVSLMVDDEVRKLNSKLPLDERETAIAVIEHSGPPPDAYQAYLQESSVACVLSMHYTLHCANRRDRAGVMRVLGTLATCHQDRAFHDTFLHSLVAALIPMTDEFAMEDFCTIVFDEFFLTNISRENVMRHLMKLVWYVHTKLPDNRRDTLLKALQPGTHQSENSQTLYESLRRRVTAHQEAQVQPQPSDSTDSPLLTMPTPPPLP</sequence>
<dbReference type="Pfam" id="PF06209">
    <property type="entry name" value="COBRA1"/>
    <property type="match status" value="1"/>
</dbReference>
<dbReference type="GO" id="GO:0032021">
    <property type="term" value="C:NELF complex"/>
    <property type="evidence" value="ECO:0007669"/>
    <property type="project" value="TreeGrafter"/>
</dbReference>
<dbReference type="EMBL" id="IACT01003458">
    <property type="protein sequence ID" value="LAC22700.1"/>
    <property type="molecule type" value="mRNA"/>
</dbReference>
<evidence type="ECO:0000313" key="2">
    <source>
        <dbReference type="EMBL" id="LAB68759.1"/>
    </source>
</evidence>
<evidence type="ECO:0000313" key="3">
    <source>
        <dbReference type="EMBL" id="LAC22700.1"/>
    </source>
</evidence>
<dbReference type="PANTHER" id="PTHR13503:SF3">
    <property type="entry name" value="NEGATIVE ELONGATION FACTOR B"/>
    <property type="match status" value="1"/>
</dbReference>
<dbReference type="GO" id="GO:0003746">
    <property type="term" value="F:translation elongation factor activity"/>
    <property type="evidence" value="ECO:0007669"/>
    <property type="project" value="UniProtKB-KW"/>
</dbReference>
<keyword evidence="2" id="KW-0251">Elongation factor</keyword>
<organism evidence="2">
    <name type="scientific">Hirondellea gigas</name>
    <dbReference type="NCBI Taxonomy" id="1518452"/>
    <lineage>
        <taxon>Eukaryota</taxon>
        <taxon>Metazoa</taxon>
        <taxon>Ecdysozoa</taxon>
        <taxon>Arthropoda</taxon>
        <taxon>Crustacea</taxon>
        <taxon>Multicrustacea</taxon>
        <taxon>Malacostraca</taxon>
        <taxon>Eumalacostraca</taxon>
        <taxon>Peracarida</taxon>
        <taxon>Amphipoda</taxon>
        <taxon>Amphilochidea</taxon>
        <taxon>Lysianassida</taxon>
        <taxon>Lysianassidira</taxon>
        <taxon>Lysianassoidea</taxon>
        <taxon>Lysianassidae</taxon>
        <taxon>Hirondellea</taxon>
    </lineage>
</organism>
<dbReference type="PANTHER" id="PTHR13503">
    <property type="entry name" value="NEGATIVE ELONGATION FACTOR COMPLEX MEMBER B"/>
    <property type="match status" value="1"/>
</dbReference>
<reference evidence="2" key="2">
    <citation type="journal article" date="2018" name="Biosci. Biotechnol. Biochem.">
        <title>Polysaccharide hydrolase of the hadal zone amphipods Hirondellea gigas.</title>
        <authorList>
            <person name="Kobayashi H."/>
            <person name="Nagahama T."/>
            <person name="Arai W."/>
            <person name="Sasagawa Y."/>
            <person name="Umeda M."/>
            <person name="Hayashi T."/>
            <person name="Nikaido I."/>
            <person name="Watanabe H."/>
            <person name="Oguri K."/>
            <person name="Kitazato H."/>
            <person name="Fujioka K."/>
            <person name="Kido Y."/>
            <person name="Takami H."/>
        </authorList>
    </citation>
    <scope>NUCLEOTIDE SEQUENCE</scope>
    <source>
        <tissue evidence="2">Whole body</tissue>
    </source>
</reference>
<feature type="region of interest" description="Disordered" evidence="1">
    <location>
        <begin position="531"/>
        <end position="580"/>
    </location>
</feature>
<protein>
    <submittedName>
        <fullName evidence="2">Negative elongation factor B-like</fullName>
    </submittedName>
</protein>
<keyword evidence="2" id="KW-0648">Protein biosynthesis</keyword>
<reference evidence="3" key="1">
    <citation type="submission" date="2017-11" db="EMBL/GenBank/DDBJ databases">
        <title>The sensing device of the deep-sea amphipod.</title>
        <authorList>
            <person name="Kobayashi H."/>
            <person name="Nagahama T."/>
            <person name="Arai W."/>
            <person name="Sasagawa Y."/>
            <person name="Umeda M."/>
            <person name="Hayashi T."/>
            <person name="Nikaido I."/>
            <person name="Watanabe H."/>
            <person name="Oguri K."/>
            <person name="Kitazato H."/>
            <person name="Fujioka K."/>
            <person name="Kido Y."/>
            <person name="Takami H."/>
        </authorList>
    </citation>
    <scope>NUCLEOTIDE SEQUENCE</scope>
    <source>
        <tissue evidence="3">Whole body</tissue>
    </source>
</reference>
<dbReference type="GO" id="GO:0034244">
    <property type="term" value="P:negative regulation of transcription elongation by RNA polymerase II"/>
    <property type="evidence" value="ECO:0007669"/>
    <property type="project" value="TreeGrafter"/>
</dbReference>
<dbReference type="AlphaFoldDB" id="A0A2P2I3Z6"/>
<proteinExistence type="evidence at transcript level"/>
<accession>A0A2P2I3Z6</accession>
<dbReference type="InterPro" id="IPR010405">
    <property type="entry name" value="COBRA1"/>
</dbReference>
<feature type="compositionally biased region" description="Polar residues" evidence="1">
    <location>
        <begin position="554"/>
        <end position="568"/>
    </location>
</feature>
<feature type="compositionally biased region" description="Polar residues" evidence="1">
    <location>
        <begin position="532"/>
        <end position="543"/>
    </location>
</feature>